<name>A0ABD2PTG7_9PLAT</name>
<comment type="caution">
    <text evidence="15">The sequence shown here is derived from an EMBL/GenBank/DDBJ whole genome shotgun (WGS) entry which is preliminary data.</text>
</comment>
<dbReference type="PANTHER" id="PTHR18966">
    <property type="entry name" value="IONOTROPIC GLUTAMATE RECEPTOR"/>
    <property type="match status" value="1"/>
</dbReference>
<keyword evidence="16" id="KW-1185">Reference proteome</keyword>
<keyword evidence="8" id="KW-0325">Glycoprotein</keyword>
<dbReference type="Pfam" id="PF10613">
    <property type="entry name" value="Lig_chan-Glu_bd"/>
    <property type="match status" value="1"/>
</dbReference>
<dbReference type="Pfam" id="PF00060">
    <property type="entry name" value="Lig_chan"/>
    <property type="match status" value="1"/>
</dbReference>
<keyword evidence="3 11" id="KW-0812">Transmembrane</keyword>
<evidence type="ECO:0000256" key="12">
    <source>
        <dbReference type="SAM" id="SignalP"/>
    </source>
</evidence>
<evidence type="ECO:0000256" key="5">
    <source>
        <dbReference type="ARBA" id="ARBA00023065"/>
    </source>
</evidence>
<keyword evidence="10" id="KW-0407">Ion channel</keyword>
<reference evidence="15 16" key="1">
    <citation type="submission" date="2024-11" db="EMBL/GenBank/DDBJ databases">
        <title>Adaptive evolution of stress response genes in parasites aligns with host niche diversity.</title>
        <authorList>
            <person name="Hahn C."/>
            <person name="Resl P."/>
        </authorList>
    </citation>
    <scope>NUCLEOTIDE SEQUENCE [LARGE SCALE GENOMIC DNA]</scope>
    <source>
        <strain evidence="15">EGGRZ-B1_66</strain>
        <tissue evidence="15">Body</tissue>
    </source>
</reference>
<dbReference type="Proteomes" id="UP001626550">
    <property type="component" value="Unassembled WGS sequence"/>
</dbReference>
<evidence type="ECO:0000259" key="14">
    <source>
        <dbReference type="SMART" id="SM00918"/>
    </source>
</evidence>
<dbReference type="InterPro" id="IPR015683">
    <property type="entry name" value="Ionotropic_Glu_rcpt"/>
</dbReference>
<evidence type="ECO:0000256" key="6">
    <source>
        <dbReference type="ARBA" id="ARBA00023136"/>
    </source>
</evidence>
<evidence type="ECO:0000256" key="7">
    <source>
        <dbReference type="ARBA" id="ARBA00023170"/>
    </source>
</evidence>
<proteinExistence type="predicted"/>
<evidence type="ECO:0000256" key="8">
    <source>
        <dbReference type="ARBA" id="ARBA00023180"/>
    </source>
</evidence>
<dbReference type="SMART" id="SM00079">
    <property type="entry name" value="PBPe"/>
    <property type="match status" value="1"/>
</dbReference>
<keyword evidence="12" id="KW-0732">Signal</keyword>
<evidence type="ECO:0000313" key="16">
    <source>
        <dbReference type="Proteomes" id="UP001626550"/>
    </source>
</evidence>
<dbReference type="EMBL" id="JBJKFK010002678">
    <property type="protein sequence ID" value="KAL3310748.1"/>
    <property type="molecule type" value="Genomic_DNA"/>
</dbReference>
<dbReference type="InterPro" id="IPR019594">
    <property type="entry name" value="Glu/Gly-bd"/>
</dbReference>
<organism evidence="15 16">
    <name type="scientific">Cichlidogyrus casuarinus</name>
    <dbReference type="NCBI Taxonomy" id="1844966"/>
    <lineage>
        <taxon>Eukaryota</taxon>
        <taxon>Metazoa</taxon>
        <taxon>Spiralia</taxon>
        <taxon>Lophotrochozoa</taxon>
        <taxon>Platyhelminthes</taxon>
        <taxon>Monogenea</taxon>
        <taxon>Monopisthocotylea</taxon>
        <taxon>Dactylogyridea</taxon>
        <taxon>Ancyrocephalidae</taxon>
        <taxon>Cichlidogyrus</taxon>
    </lineage>
</organism>
<dbReference type="InterPro" id="IPR001320">
    <property type="entry name" value="Iontro_rcpt_C"/>
</dbReference>
<evidence type="ECO:0000256" key="3">
    <source>
        <dbReference type="ARBA" id="ARBA00022692"/>
    </source>
</evidence>
<keyword evidence="7" id="KW-0675">Receptor</keyword>
<dbReference type="SMART" id="SM00918">
    <property type="entry name" value="Lig_chan-Glu_bd"/>
    <property type="match status" value="1"/>
</dbReference>
<feature type="signal peptide" evidence="12">
    <location>
        <begin position="1"/>
        <end position="16"/>
    </location>
</feature>
<dbReference type="Gene3D" id="1.10.287.70">
    <property type="match status" value="1"/>
</dbReference>
<feature type="domain" description="Ionotropic glutamate receptor C-terminal" evidence="13">
    <location>
        <begin position="458"/>
        <end position="799"/>
    </location>
</feature>
<sequence length="799" mass="89344">MLAITLCFLCCSTCLALSPSLKIGVLYDSSFDYSAWNLQKLLNPLKTTFKLALTKTLPINQVQYATDITFDVRPFTQPALNSMISSGSRAFISVLSMTNTELADEVLQVENLPHVAIVRAYGEWTNKFKQRNSQGLRVDAFLSDREVGHFLARYLQSLTDTSQFLLLSDHTRDYSQLSSSGLDFETSKLAKIQQIDIASSSDKLGKMFDLLTHSLIETVIVSVPLSESLGESTDSWVKLLLHNNLLDQSLFWLFTDVAQRPIDSFLAPIKANVLNNATFDSVKRYINMAWISMLPVKSVDDCLASEYHFLAPLLETLEDCNFARYPDNVGQLILAAHFLGGAFTFVARDIGNATLDASNGLDKPALANGMSYYMTQLLDESGWTRKAYMHATKTVPRKNGSFEMNTRMMAEMTLVSANDKSSRLRPVTLSKVGSQFRNAYPVVSGIYPNEFHSFHNQMLTLGTIPTLPFVFVESILSNNTVIKPTGLCFDIVRELQNKLNFSFQTVFPQDKAFGVLQPDGRWSGLIGMVLNQTIHMGIGPMTITAQRINAVSFSEPFMEDGLSILIPRPREADKLFRILSPFNWSTWLLICASILLASAIAWICSLQSPFSAWNRNLEGAISDEVSLQENFWSGFGSITLQGNDFYPLAFSARTIVSFIWIFSVVVQNTYQADMTAFLTQVINEPTIDSLSDLLTSTTLKPNIWWGTISQGLFQDAPPGTLYADIWEILKQQPQVLTEEQGVNLVAETREYAFITDKSVLSYFALTNCSTFQVTADFFNIANFGFPIHKKAIYAKAMNF</sequence>
<evidence type="ECO:0000256" key="10">
    <source>
        <dbReference type="ARBA" id="ARBA00023303"/>
    </source>
</evidence>
<keyword evidence="5" id="KW-0406">Ion transport</keyword>
<dbReference type="GO" id="GO:0034220">
    <property type="term" value="P:monoatomic ion transmembrane transport"/>
    <property type="evidence" value="ECO:0007669"/>
    <property type="project" value="UniProtKB-KW"/>
</dbReference>
<evidence type="ECO:0000256" key="2">
    <source>
        <dbReference type="ARBA" id="ARBA00022448"/>
    </source>
</evidence>
<keyword evidence="6 11" id="KW-0472">Membrane</keyword>
<evidence type="ECO:0000256" key="9">
    <source>
        <dbReference type="ARBA" id="ARBA00023286"/>
    </source>
</evidence>
<dbReference type="AlphaFoldDB" id="A0ABD2PTG7"/>
<comment type="subcellular location">
    <subcellularLocation>
        <location evidence="1">Membrane</location>
        <topology evidence="1">Multi-pass membrane protein</topology>
    </subcellularLocation>
</comment>
<evidence type="ECO:0000259" key="13">
    <source>
        <dbReference type="SMART" id="SM00079"/>
    </source>
</evidence>
<feature type="transmembrane region" description="Helical" evidence="11">
    <location>
        <begin position="584"/>
        <end position="606"/>
    </location>
</feature>
<evidence type="ECO:0000256" key="4">
    <source>
        <dbReference type="ARBA" id="ARBA00022989"/>
    </source>
</evidence>
<evidence type="ECO:0000256" key="1">
    <source>
        <dbReference type="ARBA" id="ARBA00004141"/>
    </source>
</evidence>
<accession>A0ABD2PTG7</accession>
<keyword evidence="9" id="KW-1071">Ligand-gated ion channel</keyword>
<keyword evidence="2" id="KW-0813">Transport</keyword>
<feature type="chain" id="PRO_5044748778" evidence="12">
    <location>
        <begin position="17"/>
        <end position="799"/>
    </location>
</feature>
<dbReference type="SUPFAM" id="SSF53850">
    <property type="entry name" value="Periplasmic binding protein-like II"/>
    <property type="match status" value="1"/>
</dbReference>
<protein>
    <submittedName>
        <fullName evidence="15">Uncharacterized protein</fullName>
    </submittedName>
</protein>
<gene>
    <name evidence="15" type="ORF">Ciccas_010683</name>
</gene>
<dbReference type="GO" id="GO:0016020">
    <property type="term" value="C:membrane"/>
    <property type="evidence" value="ECO:0007669"/>
    <property type="project" value="UniProtKB-SubCell"/>
</dbReference>
<keyword evidence="4 11" id="KW-1133">Transmembrane helix</keyword>
<dbReference type="Gene3D" id="3.40.190.10">
    <property type="entry name" value="Periplasmic binding protein-like II"/>
    <property type="match status" value="1"/>
</dbReference>
<evidence type="ECO:0000256" key="11">
    <source>
        <dbReference type="SAM" id="Phobius"/>
    </source>
</evidence>
<feature type="domain" description="Ionotropic glutamate receptor L-glutamate and glycine-binding" evidence="14">
    <location>
        <begin position="468"/>
        <end position="531"/>
    </location>
</feature>
<evidence type="ECO:0000313" key="15">
    <source>
        <dbReference type="EMBL" id="KAL3310748.1"/>
    </source>
</evidence>